<dbReference type="Proteomes" id="UP000226437">
    <property type="component" value="Unassembled WGS sequence"/>
</dbReference>
<keyword evidence="4" id="KW-1185">Reference proteome</keyword>
<proteinExistence type="predicted"/>
<dbReference type="SUPFAM" id="SSF51230">
    <property type="entry name" value="Single hybrid motif"/>
    <property type="match status" value="1"/>
</dbReference>
<dbReference type="PANTHER" id="PTHR45266:SF3">
    <property type="entry name" value="OXALOACETATE DECARBOXYLASE ALPHA CHAIN"/>
    <property type="match status" value="1"/>
</dbReference>
<dbReference type="InterPro" id="IPR050709">
    <property type="entry name" value="Biotin_Carboxyl_Carrier/Decarb"/>
</dbReference>
<comment type="caution">
    <text evidence="3">The sequence shown here is derived from an EMBL/GenBank/DDBJ whole genome shotgun (WGS) entry which is preliminary data.</text>
</comment>
<dbReference type="OrthoDB" id="9812676at2"/>
<dbReference type="RefSeq" id="WP_099106486.1">
    <property type="nucleotide sequence ID" value="NZ_JAATJF010000001.1"/>
</dbReference>
<feature type="domain" description="Lipoyl-binding" evidence="2">
    <location>
        <begin position="84"/>
        <end position="159"/>
    </location>
</feature>
<dbReference type="CDD" id="cd06850">
    <property type="entry name" value="biotinyl_domain"/>
    <property type="match status" value="1"/>
</dbReference>
<accession>A0A2G0CFX5</accession>
<evidence type="ECO:0000259" key="2">
    <source>
        <dbReference type="PROSITE" id="PS50968"/>
    </source>
</evidence>
<protein>
    <submittedName>
        <fullName evidence="3">Acetyl-CoA carboxylase biotin carboxyl carrier protein subunit</fullName>
    </submittedName>
</protein>
<dbReference type="InterPro" id="IPR000089">
    <property type="entry name" value="Biotin_lipoyl"/>
</dbReference>
<dbReference type="PROSITE" id="PS00188">
    <property type="entry name" value="BIOTIN"/>
    <property type="match status" value="1"/>
</dbReference>
<name>A0A2G0CFX5_9BACT</name>
<gene>
    <name evidence="3" type="ORF">CGL56_10470</name>
</gene>
<dbReference type="AlphaFoldDB" id="A0A2G0CFX5"/>
<dbReference type="Pfam" id="PF00364">
    <property type="entry name" value="Biotin_lipoyl"/>
    <property type="match status" value="1"/>
</dbReference>
<evidence type="ECO:0000256" key="1">
    <source>
        <dbReference type="ARBA" id="ARBA00023267"/>
    </source>
</evidence>
<keyword evidence="1" id="KW-0092">Biotin</keyword>
<dbReference type="PANTHER" id="PTHR45266">
    <property type="entry name" value="OXALOACETATE DECARBOXYLASE ALPHA CHAIN"/>
    <property type="match status" value="1"/>
</dbReference>
<dbReference type="PROSITE" id="PS50968">
    <property type="entry name" value="BIOTINYL_LIPOYL"/>
    <property type="match status" value="1"/>
</dbReference>
<dbReference type="InterPro" id="IPR001882">
    <property type="entry name" value="Biotin_BS"/>
</dbReference>
<sequence>MDKMTATVADQSFDLSGEELAGLDIVGPFHGKYHLLLGGESFACELIDTDAFGKRMTVSVNRRRFTVELADAYDRIVQELGLATTVANQSNEVTAPMPGLILQVMAEQGSVVEAGTPLLVLEAMKMENVIKAEGNGTVKAVKVSVGEAVDKRQLLIEME</sequence>
<evidence type="ECO:0000313" key="3">
    <source>
        <dbReference type="EMBL" id="PHK98876.1"/>
    </source>
</evidence>
<reference evidence="3 4" key="1">
    <citation type="submission" date="2017-10" db="EMBL/GenBank/DDBJ databases">
        <title>The draft genome sequence of Lewinella marina KCTC 32374.</title>
        <authorList>
            <person name="Wang K."/>
        </authorList>
    </citation>
    <scope>NUCLEOTIDE SEQUENCE [LARGE SCALE GENOMIC DNA]</scope>
    <source>
        <strain evidence="3 4">MKG-38</strain>
    </source>
</reference>
<dbReference type="EMBL" id="PDLO01000003">
    <property type="protein sequence ID" value="PHK98876.1"/>
    <property type="molecule type" value="Genomic_DNA"/>
</dbReference>
<evidence type="ECO:0000313" key="4">
    <source>
        <dbReference type="Proteomes" id="UP000226437"/>
    </source>
</evidence>
<dbReference type="Gene3D" id="2.40.50.100">
    <property type="match status" value="1"/>
</dbReference>
<dbReference type="InterPro" id="IPR011053">
    <property type="entry name" value="Single_hybrid_motif"/>
</dbReference>
<dbReference type="FunFam" id="2.40.50.100:FF:000003">
    <property type="entry name" value="Acetyl-CoA carboxylase biotin carboxyl carrier protein"/>
    <property type="match status" value="1"/>
</dbReference>
<organism evidence="3 4">
    <name type="scientific">Neolewinella marina</name>
    <dbReference type="NCBI Taxonomy" id="438751"/>
    <lineage>
        <taxon>Bacteria</taxon>
        <taxon>Pseudomonadati</taxon>
        <taxon>Bacteroidota</taxon>
        <taxon>Saprospiria</taxon>
        <taxon>Saprospirales</taxon>
        <taxon>Lewinellaceae</taxon>
        <taxon>Neolewinella</taxon>
    </lineage>
</organism>